<reference evidence="2 3" key="1">
    <citation type="journal article" date="2014" name="Agronomy (Basel)">
        <title>A Draft Genome Sequence for Ensete ventricosum, the Drought-Tolerant Tree Against Hunger.</title>
        <authorList>
            <person name="Harrison J."/>
            <person name="Moore K.A."/>
            <person name="Paszkiewicz K."/>
            <person name="Jones T."/>
            <person name="Grant M."/>
            <person name="Ambacheew D."/>
            <person name="Muzemil S."/>
            <person name="Studholme D.J."/>
        </authorList>
    </citation>
    <scope>NUCLEOTIDE SEQUENCE [LARGE SCALE GENOMIC DNA]</scope>
</reference>
<proteinExistence type="predicted"/>
<feature type="compositionally biased region" description="Basic and acidic residues" evidence="1">
    <location>
        <begin position="35"/>
        <end position="45"/>
    </location>
</feature>
<evidence type="ECO:0000256" key="1">
    <source>
        <dbReference type="SAM" id="MobiDB-lite"/>
    </source>
</evidence>
<dbReference type="EMBL" id="AMZH03018405">
    <property type="protein sequence ID" value="RRT41658.1"/>
    <property type="molecule type" value="Genomic_DNA"/>
</dbReference>
<dbReference type="AlphaFoldDB" id="A0A426XQA7"/>
<feature type="compositionally biased region" description="Polar residues" evidence="1">
    <location>
        <begin position="24"/>
        <end position="34"/>
    </location>
</feature>
<name>A0A426XQA7_ENSVE</name>
<accession>A0A426XQA7</accession>
<sequence length="81" mass="9345">MWSVHRGGREVSSCGRGVRHARGPNNNLIRQPRTTTDKNDSRNLSTHDYRSWNVKMCVLCSYGLSDVRHVKELPKIRKIVL</sequence>
<protein>
    <submittedName>
        <fullName evidence="2">Uncharacterized protein</fullName>
    </submittedName>
</protein>
<evidence type="ECO:0000313" key="3">
    <source>
        <dbReference type="Proteomes" id="UP000287651"/>
    </source>
</evidence>
<comment type="caution">
    <text evidence="2">The sequence shown here is derived from an EMBL/GenBank/DDBJ whole genome shotgun (WGS) entry which is preliminary data.</text>
</comment>
<dbReference type="Proteomes" id="UP000287651">
    <property type="component" value="Unassembled WGS sequence"/>
</dbReference>
<organism evidence="2 3">
    <name type="scientific">Ensete ventricosum</name>
    <name type="common">Abyssinian banana</name>
    <name type="synonym">Musa ensete</name>
    <dbReference type="NCBI Taxonomy" id="4639"/>
    <lineage>
        <taxon>Eukaryota</taxon>
        <taxon>Viridiplantae</taxon>
        <taxon>Streptophyta</taxon>
        <taxon>Embryophyta</taxon>
        <taxon>Tracheophyta</taxon>
        <taxon>Spermatophyta</taxon>
        <taxon>Magnoliopsida</taxon>
        <taxon>Liliopsida</taxon>
        <taxon>Zingiberales</taxon>
        <taxon>Musaceae</taxon>
        <taxon>Ensete</taxon>
    </lineage>
</organism>
<gene>
    <name evidence="2" type="ORF">B296_00057649</name>
</gene>
<feature type="region of interest" description="Disordered" evidence="1">
    <location>
        <begin position="1"/>
        <end position="45"/>
    </location>
</feature>
<evidence type="ECO:0000313" key="2">
    <source>
        <dbReference type="EMBL" id="RRT41658.1"/>
    </source>
</evidence>